<evidence type="ECO:0000256" key="3">
    <source>
        <dbReference type="ARBA" id="ARBA00022840"/>
    </source>
</evidence>
<sequence length="265" mass="27871">MSGFERSPAFTVRDAVVEYDRVPVLRGVSLTIDAGETVAIVGANGSGKSTLLRAMLGLVNLGSGSIEVHGRPLRRFRDWARVGYVPQRLSAGGGVPATVREVVSSGQVARRRRFRLPTAADRAAVNRALASVGLTERAGDSVHELSGGQQQRVLIARALAAEPDTFVMDEPMAGVDATNQEALATTIGQLSARGATVVVVLHELGPLASLIDRAVTLDDGEIAHDGFPLSPQGDCARPGHDHVHPHADAGRSAPAVPVLEVPRRD</sequence>
<evidence type="ECO:0000256" key="1">
    <source>
        <dbReference type="ARBA" id="ARBA00022448"/>
    </source>
</evidence>
<evidence type="ECO:0000256" key="4">
    <source>
        <dbReference type="SAM" id="MobiDB-lite"/>
    </source>
</evidence>
<comment type="caution">
    <text evidence="6">The sequence shown here is derived from an EMBL/GenBank/DDBJ whole genome shotgun (WGS) entry which is preliminary data.</text>
</comment>
<dbReference type="AlphaFoldDB" id="A0A9W6P3C7"/>
<proteinExistence type="predicted"/>
<name>A0A9W6P3C7_9ACTN</name>
<dbReference type="SUPFAM" id="SSF52540">
    <property type="entry name" value="P-loop containing nucleoside triphosphate hydrolases"/>
    <property type="match status" value="1"/>
</dbReference>
<evidence type="ECO:0000259" key="5">
    <source>
        <dbReference type="PROSITE" id="PS50893"/>
    </source>
</evidence>
<keyword evidence="3" id="KW-0067">ATP-binding</keyword>
<dbReference type="InterPro" id="IPR050153">
    <property type="entry name" value="Metal_Ion_Import_ABC"/>
</dbReference>
<feature type="region of interest" description="Disordered" evidence="4">
    <location>
        <begin position="237"/>
        <end position="265"/>
    </location>
</feature>
<accession>A0A9W6P3C7</accession>
<dbReference type="PROSITE" id="PS50893">
    <property type="entry name" value="ABC_TRANSPORTER_2"/>
    <property type="match status" value="1"/>
</dbReference>
<dbReference type="InterPro" id="IPR003593">
    <property type="entry name" value="AAA+_ATPase"/>
</dbReference>
<dbReference type="Proteomes" id="UP001165092">
    <property type="component" value="Unassembled WGS sequence"/>
</dbReference>
<evidence type="ECO:0000313" key="6">
    <source>
        <dbReference type="EMBL" id="GLU46347.1"/>
    </source>
</evidence>
<dbReference type="PROSITE" id="PS00211">
    <property type="entry name" value="ABC_TRANSPORTER_1"/>
    <property type="match status" value="1"/>
</dbReference>
<organism evidence="6 7">
    <name type="scientific">Nocardiopsis ansamitocini</name>
    <dbReference type="NCBI Taxonomy" id="1670832"/>
    <lineage>
        <taxon>Bacteria</taxon>
        <taxon>Bacillati</taxon>
        <taxon>Actinomycetota</taxon>
        <taxon>Actinomycetes</taxon>
        <taxon>Streptosporangiales</taxon>
        <taxon>Nocardiopsidaceae</taxon>
        <taxon>Nocardiopsis</taxon>
    </lineage>
</organism>
<keyword evidence="2" id="KW-0547">Nucleotide-binding</keyword>
<evidence type="ECO:0000313" key="7">
    <source>
        <dbReference type="Proteomes" id="UP001165092"/>
    </source>
</evidence>
<keyword evidence="7" id="KW-1185">Reference proteome</keyword>
<dbReference type="PANTHER" id="PTHR42734">
    <property type="entry name" value="METAL TRANSPORT SYSTEM ATP-BINDING PROTEIN TM_0124-RELATED"/>
    <property type="match status" value="1"/>
</dbReference>
<dbReference type="Gene3D" id="3.40.50.300">
    <property type="entry name" value="P-loop containing nucleotide triphosphate hydrolases"/>
    <property type="match status" value="1"/>
</dbReference>
<feature type="compositionally biased region" description="Basic and acidic residues" evidence="4">
    <location>
        <begin position="237"/>
        <end position="249"/>
    </location>
</feature>
<dbReference type="EMBL" id="BSQG01000001">
    <property type="protein sequence ID" value="GLU46347.1"/>
    <property type="molecule type" value="Genomic_DNA"/>
</dbReference>
<dbReference type="GO" id="GO:0016887">
    <property type="term" value="F:ATP hydrolysis activity"/>
    <property type="evidence" value="ECO:0007669"/>
    <property type="project" value="InterPro"/>
</dbReference>
<dbReference type="InterPro" id="IPR017871">
    <property type="entry name" value="ABC_transporter-like_CS"/>
</dbReference>
<keyword evidence="1" id="KW-0813">Transport</keyword>
<reference evidence="6" key="1">
    <citation type="submission" date="2023-02" db="EMBL/GenBank/DDBJ databases">
        <title>Nocardiopsis ansamitocini NBRC 112285.</title>
        <authorList>
            <person name="Ichikawa N."/>
            <person name="Sato H."/>
            <person name="Tonouchi N."/>
        </authorList>
    </citation>
    <scope>NUCLEOTIDE SEQUENCE</scope>
    <source>
        <strain evidence="6">NBRC 112285</strain>
    </source>
</reference>
<dbReference type="CDD" id="cd03235">
    <property type="entry name" value="ABC_Metallic_Cations"/>
    <property type="match status" value="1"/>
</dbReference>
<dbReference type="Pfam" id="PF00005">
    <property type="entry name" value="ABC_tran"/>
    <property type="match status" value="1"/>
</dbReference>
<dbReference type="InterPro" id="IPR003439">
    <property type="entry name" value="ABC_transporter-like_ATP-bd"/>
</dbReference>
<protein>
    <submittedName>
        <fullName evidence="6">ABC transporter</fullName>
    </submittedName>
</protein>
<dbReference type="GO" id="GO:0005524">
    <property type="term" value="F:ATP binding"/>
    <property type="evidence" value="ECO:0007669"/>
    <property type="project" value="UniProtKB-KW"/>
</dbReference>
<feature type="domain" description="ABC transporter" evidence="5">
    <location>
        <begin position="10"/>
        <end position="244"/>
    </location>
</feature>
<dbReference type="InterPro" id="IPR027417">
    <property type="entry name" value="P-loop_NTPase"/>
</dbReference>
<gene>
    <name evidence="6" type="ORF">Nans01_06980</name>
</gene>
<evidence type="ECO:0000256" key="2">
    <source>
        <dbReference type="ARBA" id="ARBA00022741"/>
    </source>
</evidence>
<dbReference type="SMART" id="SM00382">
    <property type="entry name" value="AAA"/>
    <property type="match status" value="1"/>
</dbReference>